<feature type="region of interest" description="Disordered" evidence="1">
    <location>
        <begin position="136"/>
        <end position="157"/>
    </location>
</feature>
<dbReference type="EMBL" id="JAFFZM010000035">
    <property type="protein sequence ID" value="MBO8203184.1"/>
    <property type="molecule type" value="Genomic_DNA"/>
</dbReference>
<evidence type="ECO:0000313" key="2">
    <source>
        <dbReference type="EMBL" id="MBO8203184.1"/>
    </source>
</evidence>
<dbReference type="Proteomes" id="UP000721954">
    <property type="component" value="Unassembled WGS sequence"/>
</dbReference>
<gene>
    <name evidence="2" type="ORF">JW613_33625</name>
</gene>
<evidence type="ECO:0000313" key="3">
    <source>
        <dbReference type="Proteomes" id="UP000721954"/>
    </source>
</evidence>
<name>A0ABS3Y6G2_9ACTN</name>
<comment type="caution">
    <text evidence="2">The sequence shown here is derived from an EMBL/GenBank/DDBJ whole genome shotgun (WGS) entry which is preliminary data.</text>
</comment>
<dbReference type="RefSeq" id="WP_209214702.1">
    <property type="nucleotide sequence ID" value="NZ_JAFFZM010000035.1"/>
</dbReference>
<proteinExistence type="predicted"/>
<keyword evidence="3" id="KW-1185">Reference proteome</keyword>
<organism evidence="2 3">
    <name type="scientific">Streptomyces smyrnaeus</name>
    <dbReference type="NCBI Taxonomy" id="1387713"/>
    <lineage>
        <taxon>Bacteria</taxon>
        <taxon>Bacillati</taxon>
        <taxon>Actinomycetota</taxon>
        <taxon>Actinomycetes</taxon>
        <taxon>Kitasatosporales</taxon>
        <taxon>Streptomycetaceae</taxon>
        <taxon>Streptomyces</taxon>
    </lineage>
</organism>
<dbReference type="GeneID" id="96263560"/>
<sequence>MNTAAAPVCLARAEPRRGRRLPPITLPPAFEAFCLLHHDTYQRYAHLHGAPEAVPRAFGDLATQWQTLLTRRDLTAHAWQTFARYIPRPVPPIAACPGPYDALVLHHQLGCTPAGIAETLGVGLHTVHWWLSHPPSPGTARTAHSPRSGRPVHTGDA</sequence>
<accession>A0ABS3Y6G2</accession>
<protein>
    <recommendedName>
        <fullName evidence="4">Sigma-70 family RNA polymerase sigma factor</fullName>
    </recommendedName>
</protein>
<evidence type="ECO:0008006" key="4">
    <source>
        <dbReference type="Google" id="ProtNLM"/>
    </source>
</evidence>
<evidence type="ECO:0000256" key="1">
    <source>
        <dbReference type="SAM" id="MobiDB-lite"/>
    </source>
</evidence>
<reference evidence="2 3" key="1">
    <citation type="submission" date="2021-02" db="EMBL/GenBank/DDBJ databases">
        <title>Streptomyces spirodelae sp. nov., isolated from duckweed.</title>
        <authorList>
            <person name="Saimee Y."/>
            <person name="Duangmal K."/>
        </authorList>
    </citation>
    <scope>NUCLEOTIDE SEQUENCE [LARGE SCALE GENOMIC DNA]</scope>
    <source>
        <strain evidence="2 3">DSM 42105</strain>
    </source>
</reference>